<keyword evidence="6" id="KW-1185">Reference proteome</keyword>
<feature type="compositionally biased region" description="Basic residues" evidence="3">
    <location>
        <begin position="662"/>
        <end position="684"/>
    </location>
</feature>
<name>A0A1G4K3L7_9SACH</name>
<feature type="region of interest" description="Disordered" evidence="3">
    <location>
        <begin position="1"/>
        <end position="26"/>
    </location>
</feature>
<feature type="compositionally biased region" description="Polar residues" evidence="3">
    <location>
        <begin position="162"/>
        <end position="186"/>
    </location>
</feature>
<feature type="compositionally biased region" description="Basic residues" evidence="3">
    <location>
        <begin position="76"/>
        <end position="85"/>
    </location>
</feature>
<feature type="compositionally biased region" description="Polar residues" evidence="3">
    <location>
        <begin position="423"/>
        <end position="433"/>
    </location>
</feature>
<dbReference type="AlphaFoldDB" id="A0A1G4K3L7"/>
<dbReference type="SUPFAM" id="SSF47473">
    <property type="entry name" value="EF-hand"/>
    <property type="match status" value="1"/>
</dbReference>
<evidence type="ECO:0000256" key="1">
    <source>
        <dbReference type="ARBA" id="ARBA00023098"/>
    </source>
</evidence>
<evidence type="ECO:0000259" key="4">
    <source>
        <dbReference type="SMART" id="SM00027"/>
    </source>
</evidence>
<dbReference type="GO" id="GO:0031505">
    <property type="term" value="P:fungal-type cell wall organization"/>
    <property type="evidence" value="ECO:0007669"/>
    <property type="project" value="UniProtKB-ARBA"/>
</dbReference>
<sequence>MPLTWTQRGSGLNGKSSLSSNEDRLSSDASLKAAQAIFKKHGTALGPENKSLNKNKARITVGTKPQPAKPALRVKSVPRRPRAPSKVKSPTLKTPVSNIGTLTAAQAAAAKAQRSVLKVEPQVKPKPSRLSKIFGASSNEPKFNPHSAPSPGPNSLAPPAQKSASPHRSPSFSGSVDSQASVRSGQTDDIDEIVAKLQASKDNLLPYKFSRAPRSGSTSPKANISTDSILSANTSSEDVWGQLRSRGAQDGPPLLSKRTVNNSSAISDPQIGEMGNSFSSKPEFPGTLAIMPSSTHTITIKRPFSRSQGKENMGGDNFSISSMQSSVYSGFPSTGMGGEALSDQDVSEFSISPRAENYRPELARSSLDYGSGFFETNPDRLSTDALGKNFKQPGTLPDLIPNHKWEKKQGRLSSFFGKKAKSVASQNSSSNNLGLEKDQNVISGKNSQQTRLMTTMRRESEDIKDTISEESSDEYESESSGGAFGSTNKKHKTKGRRARLGHQIKKASGHHHSHRKSFNEDKPWKSHIDIGFVTQAERKRYEGMWVTNRNCYLDLLPWWDDNCQSEDKNMVSDEGLMLNLVVLDIWSRSHLPQNKLAAIYDMVDTRGDGTLERKSFIVGMWLVDQSLYGRKLPSRIQPRVWESVDRYVINVPNEERSGLNHKDKKKQVKQTMKQLKKGMKKSQR</sequence>
<dbReference type="SMART" id="SM00027">
    <property type="entry name" value="EH"/>
    <property type="match status" value="1"/>
</dbReference>
<dbReference type="Proteomes" id="UP000190274">
    <property type="component" value="Chromosome H"/>
</dbReference>
<dbReference type="STRING" id="1266660.A0A1G4K3L7"/>
<feature type="compositionally biased region" description="Low complexity" evidence="3">
    <location>
        <begin position="104"/>
        <end position="113"/>
    </location>
</feature>
<feature type="region of interest" description="Disordered" evidence="3">
    <location>
        <begin position="423"/>
        <end position="497"/>
    </location>
</feature>
<feature type="region of interest" description="Disordered" evidence="3">
    <location>
        <begin position="208"/>
        <end position="230"/>
    </location>
</feature>
<dbReference type="InterPro" id="IPR011992">
    <property type="entry name" value="EF-hand-dom_pair"/>
</dbReference>
<evidence type="ECO:0000313" key="5">
    <source>
        <dbReference type="EMBL" id="SCU98304.1"/>
    </source>
</evidence>
<dbReference type="EMBL" id="LT598461">
    <property type="protein sequence ID" value="SCU98304.1"/>
    <property type="molecule type" value="Genomic_DNA"/>
</dbReference>
<comment type="similarity">
    <text evidence="2">Belongs to the IRS4 family.</text>
</comment>
<evidence type="ECO:0000256" key="3">
    <source>
        <dbReference type="SAM" id="MobiDB-lite"/>
    </source>
</evidence>
<feature type="region of interest" description="Disordered" evidence="3">
    <location>
        <begin position="658"/>
        <end position="684"/>
    </location>
</feature>
<evidence type="ECO:0000256" key="2">
    <source>
        <dbReference type="ARBA" id="ARBA00061579"/>
    </source>
</evidence>
<feature type="compositionally biased region" description="Low complexity" evidence="3">
    <location>
        <begin position="9"/>
        <end position="20"/>
    </location>
</feature>
<feature type="domain" description="EH" evidence="4">
    <location>
        <begin position="560"/>
        <end position="646"/>
    </location>
</feature>
<dbReference type="Pfam" id="PF12763">
    <property type="entry name" value="EH"/>
    <property type="match status" value="1"/>
</dbReference>
<dbReference type="OrthoDB" id="10045710at2759"/>
<organism evidence="5 6">
    <name type="scientific">Lachancea dasiensis</name>
    <dbReference type="NCBI Taxonomy" id="1072105"/>
    <lineage>
        <taxon>Eukaryota</taxon>
        <taxon>Fungi</taxon>
        <taxon>Dikarya</taxon>
        <taxon>Ascomycota</taxon>
        <taxon>Saccharomycotina</taxon>
        <taxon>Saccharomycetes</taxon>
        <taxon>Saccharomycetales</taxon>
        <taxon>Saccharomycetaceae</taxon>
        <taxon>Lachancea</taxon>
    </lineage>
</organism>
<feature type="region of interest" description="Disordered" evidence="3">
    <location>
        <begin position="42"/>
        <end position="186"/>
    </location>
</feature>
<feature type="compositionally biased region" description="Polar residues" evidence="3">
    <location>
        <begin position="91"/>
        <end position="103"/>
    </location>
</feature>
<dbReference type="GO" id="GO:0006629">
    <property type="term" value="P:lipid metabolic process"/>
    <property type="evidence" value="ECO:0007669"/>
    <property type="project" value="UniProtKB-KW"/>
</dbReference>
<dbReference type="Gene3D" id="1.10.238.10">
    <property type="entry name" value="EF-hand"/>
    <property type="match status" value="1"/>
</dbReference>
<feature type="compositionally biased region" description="Basic residues" evidence="3">
    <location>
        <begin position="488"/>
        <end position="497"/>
    </location>
</feature>
<protein>
    <submittedName>
        <fullName evidence="5">LADA_0H12024g1_1</fullName>
    </submittedName>
</protein>
<dbReference type="FunFam" id="1.10.238.10:FF:000326">
    <property type="entry name" value="IRS4p EH domain-containing protein"/>
    <property type="match status" value="1"/>
</dbReference>
<proteinExistence type="inferred from homology"/>
<dbReference type="InterPro" id="IPR000261">
    <property type="entry name" value="EH_dom"/>
</dbReference>
<feature type="compositionally biased region" description="Polar residues" evidence="3">
    <location>
        <begin position="258"/>
        <end position="267"/>
    </location>
</feature>
<reference evidence="5 6" key="1">
    <citation type="submission" date="2016-03" db="EMBL/GenBank/DDBJ databases">
        <authorList>
            <person name="Devillers H."/>
        </authorList>
    </citation>
    <scope>NUCLEOTIDE SEQUENCE [LARGE SCALE GENOMIC DNA]</scope>
    <source>
        <strain evidence="5">CBS 10888</strain>
    </source>
</reference>
<evidence type="ECO:0000313" key="6">
    <source>
        <dbReference type="Proteomes" id="UP000190274"/>
    </source>
</evidence>
<feature type="compositionally biased region" description="Acidic residues" evidence="3">
    <location>
        <begin position="468"/>
        <end position="477"/>
    </location>
</feature>
<feature type="compositionally biased region" description="Basic and acidic residues" evidence="3">
    <location>
        <begin position="456"/>
        <end position="467"/>
    </location>
</feature>
<feature type="region of interest" description="Disordered" evidence="3">
    <location>
        <begin position="244"/>
        <end position="280"/>
    </location>
</feature>
<feature type="compositionally biased region" description="Polar residues" evidence="3">
    <location>
        <begin position="440"/>
        <end position="453"/>
    </location>
</feature>
<dbReference type="GO" id="GO:0000407">
    <property type="term" value="C:phagophore assembly site"/>
    <property type="evidence" value="ECO:0007669"/>
    <property type="project" value="UniProtKB-ARBA"/>
</dbReference>
<dbReference type="CDD" id="cd00052">
    <property type="entry name" value="EH"/>
    <property type="match status" value="1"/>
</dbReference>
<keyword evidence="1" id="KW-0443">Lipid metabolism</keyword>
<gene>
    <name evidence="5" type="ORF">LADA_0H12024G</name>
</gene>
<feature type="compositionally biased region" description="Polar residues" evidence="3">
    <location>
        <begin position="215"/>
        <end position="230"/>
    </location>
</feature>
<accession>A0A1G4K3L7</accession>